<dbReference type="InterPro" id="IPR014543">
    <property type="entry name" value="UCP028291"/>
</dbReference>
<dbReference type="AlphaFoldDB" id="L1KRR7"/>
<reference evidence="1 2" key="1">
    <citation type="submission" date="2012-11" db="EMBL/GenBank/DDBJ databases">
        <authorList>
            <person name="Huguet-Tapia J.C."/>
            <person name="Durkin A.S."/>
            <person name="Pettis G.S."/>
            <person name="Badger J.H."/>
        </authorList>
    </citation>
    <scope>NUCLEOTIDE SEQUENCE [LARGE SCALE GENOMIC DNA]</scope>
    <source>
        <strain evidence="1 2">91-03</strain>
    </source>
</reference>
<organism evidence="1 2">
    <name type="scientific">Streptomyces ipomoeae 91-03</name>
    <dbReference type="NCBI Taxonomy" id="698759"/>
    <lineage>
        <taxon>Bacteria</taxon>
        <taxon>Bacillati</taxon>
        <taxon>Actinomycetota</taxon>
        <taxon>Actinomycetes</taxon>
        <taxon>Kitasatosporales</taxon>
        <taxon>Streptomycetaceae</taxon>
        <taxon>Streptomyces</taxon>
    </lineage>
</organism>
<keyword evidence="2" id="KW-1185">Reference proteome</keyword>
<sequence>MPSSHARVTTDAAPRYSKQFASHFGRKIPVEDTPDGGHHLTFDRTDVVLHPTDDHLLIQVTAPDAATLTTIQGVVSSHLERFGRRNELTVTWEEATGDAPST</sequence>
<name>L1KRR7_9ACTN</name>
<evidence type="ECO:0000313" key="1">
    <source>
        <dbReference type="EMBL" id="EKX63287.1"/>
    </source>
</evidence>
<gene>
    <name evidence="1" type="ORF">STRIP9103_05097</name>
</gene>
<dbReference type="Pfam" id="PF09981">
    <property type="entry name" value="DUF2218"/>
    <property type="match status" value="1"/>
</dbReference>
<dbReference type="Gene3D" id="3.30.310.50">
    <property type="entry name" value="Alpha-D-phosphohexomutase, C-terminal domain"/>
    <property type="match status" value="1"/>
</dbReference>
<protein>
    <recommendedName>
        <fullName evidence="3">DUF2218 domain-containing protein</fullName>
    </recommendedName>
</protein>
<dbReference type="RefSeq" id="WP_009326467.1">
    <property type="nucleotide sequence ID" value="NZ_AEJC01000440.1"/>
</dbReference>
<comment type="caution">
    <text evidence="1">The sequence shown here is derived from an EMBL/GenBank/DDBJ whole genome shotgun (WGS) entry which is preliminary data.</text>
</comment>
<dbReference type="OrthoDB" id="9806511at2"/>
<dbReference type="EMBL" id="AEJC01000440">
    <property type="protein sequence ID" value="EKX63287.1"/>
    <property type="molecule type" value="Genomic_DNA"/>
</dbReference>
<evidence type="ECO:0008006" key="3">
    <source>
        <dbReference type="Google" id="ProtNLM"/>
    </source>
</evidence>
<dbReference type="Proteomes" id="UP000010411">
    <property type="component" value="Unassembled WGS sequence"/>
</dbReference>
<evidence type="ECO:0000313" key="2">
    <source>
        <dbReference type="Proteomes" id="UP000010411"/>
    </source>
</evidence>
<dbReference type="PATRIC" id="fig|698759.3.peg.6022"/>
<accession>L1KRR7</accession>
<proteinExistence type="predicted"/>